<evidence type="ECO:0000313" key="2">
    <source>
        <dbReference type="Proteomes" id="UP001281147"/>
    </source>
</evidence>
<gene>
    <name evidence="1" type="ORF">LTR37_017530</name>
</gene>
<dbReference type="EMBL" id="JAUTXU010000228">
    <property type="protein sequence ID" value="KAK3697297.1"/>
    <property type="molecule type" value="Genomic_DNA"/>
</dbReference>
<dbReference type="Proteomes" id="UP001281147">
    <property type="component" value="Unassembled WGS sequence"/>
</dbReference>
<accession>A0ACC3MJK5</accession>
<organism evidence="1 2">
    <name type="scientific">Vermiconidia calcicola</name>
    <dbReference type="NCBI Taxonomy" id="1690605"/>
    <lineage>
        <taxon>Eukaryota</taxon>
        <taxon>Fungi</taxon>
        <taxon>Dikarya</taxon>
        <taxon>Ascomycota</taxon>
        <taxon>Pezizomycotina</taxon>
        <taxon>Dothideomycetes</taxon>
        <taxon>Dothideomycetidae</taxon>
        <taxon>Mycosphaerellales</taxon>
        <taxon>Extremaceae</taxon>
        <taxon>Vermiconidia</taxon>
    </lineage>
</organism>
<sequence>MLSKLLPVLTLLALSSAHFVLLWPPPADFDEELEATAPCGGIMPTIDNSTADVQVDRFAISIQNTHPAAEWSFLGTLNTEPPFNFTELVPVVDTTGIGEFCLDRLSAPSEWAGQSGVIQVIDRSPDGKLYQCAAVNFVTGSNNTAGPACSNATDLEATWTSAQSLEGAGGSENSMTMSESASATAGSASSSSSGVAAMVTGVGSLAGLGLLAAGLAL</sequence>
<protein>
    <submittedName>
        <fullName evidence="1">Uncharacterized protein</fullName>
    </submittedName>
</protein>
<keyword evidence="2" id="KW-1185">Reference proteome</keyword>
<name>A0ACC3MJK5_9PEZI</name>
<comment type="caution">
    <text evidence="1">The sequence shown here is derived from an EMBL/GenBank/DDBJ whole genome shotgun (WGS) entry which is preliminary data.</text>
</comment>
<evidence type="ECO:0000313" key="1">
    <source>
        <dbReference type="EMBL" id="KAK3697297.1"/>
    </source>
</evidence>
<reference evidence="1" key="1">
    <citation type="submission" date="2023-07" db="EMBL/GenBank/DDBJ databases">
        <title>Black Yeasts Isolated from many extreme environments.</title>
        <authorList>
            <person name="Coleine C."/>
            <person name="Stajich J.E."/>
            <person name="Selbmann L."/>
        </authorList>
    </citation>
    <scope>NUCLEOTIDE SEQUENCE</scope>
    <source>
        <strain evidence="1">CCFEE 5714</strain>
    </source>
</reference>
<proteinExistence type="predicted"/>